<protein>
    <submittedName>
        <fullName evidence="10">Aryl hydrocarbon receptor nuclear translocator-like protein</fullName>
    </submittedName>
</protein>
<accession>A0ABQ7S7Y4</accession>
<evidence type="ECO:0000256" key="5">
    <source>
        <dbReference type="ARBA" id="ARBA00023163"/>
    </source>
</evidence>
<organism evidence="10 11">
    <name type="scientific">Fragariocoptes setiger</name>
    <dbReference type="NCBI Taxonomy" id="1670756"/>
    <lineage>
        <taxon>Eukaryota</taxon>
        <taxon>Metazoa</taxon>
        <taxon>Ecdysozoa</taxon>
        <taxon>Arthropoda</taxon>
        <taxon>Chelicerata</taxon>
        <taxon>Arachnida</taxon>
        <taxon>Acari</taxon>
        <taxon>Acariformes</taxon>
        <taxon>Trombidiformes</taxon>
        <taxon>Prostigmata</taxon>
        <taxon>Eupodina</taxon>
        <taxon>Eriophyoidea</taxon>
        <taxon>Phytoptidae</taxon>
        <taxon>Fragariocoptes</taxon>
    </lineage>
</organism>
<dbReference type="SMART" id="SM00353">
    <property type="entry name" value="HLH"/>
    <property type="match status" value="1"/>
</dbReference>
<dbReference type="CDD" id="cd00130">
    <property type="entry name" value="PAS"/>
    <property type="match status" value="2"/>
</dbReference>
<feature type="region of interest" description="Disordered" evidence="7">
    <location>
        <begin position="1"/>
        <end position="24"/>
    </location>
</feature>
<evidence type="ECO:0000256" key="6">
    <source>
        <dbReference type="ARBA" id="ARBA00023242"/>
    </source>
</evidence>
<keyword evidence="3" id="KW-0805">Transcription regulation</keyword>
<keyword evidence="5" id="KW-0804">Transcription</keyword>
<dbReference type="SUPFAM" id="SSF55785">
    <property type="entry name" value="PYP-like sensor domain (PAS domain)"/>
    <property type="match status" value="2"/>
</dbReference>
<feature type="compositionally biased region" description="Polar residues" evidence="7">
    <location>
        <begin position="489"/>
        <end position="507"/>
    </location>
</feature>
<evidence type="ECO:0000256" key="7">
    <source>
        <dbReference type="SAM" id="MobiDB-lite"/>
    </source>
</evidence>
<reference evidence="10 11" key="1">
    <citation type="submission" date="2020-10" db="EMBL/GenBank/DDBJ databases">
        <authorList>
            <person name="Klimov P.B."/>
            <person name="Dyachkov S.M."/>
            <person name="Chetverikov P.E."/>
        </authorList>
    </citation>
    <scope>NUCLEOTIDE SEQUENCE [LARGE SCALE GENOMIC DNA]</scope>
    <source>
        <strain evidence="10">BMOC 18-1129-001#AD2665</strain>
        <tissue evidence="10">Entire mites</tissue>
    </source>
</reference>
<dbReference type="InterPro" id="IPR013767">
    <property type="entry name" value="PAS_fold"/>
</dbReference>
<dbReference type="SMART" id="SM00091">
    <property type="entry name" value="PAS"/>
    <property type="match status" value="2"/>
</dbReference>
<dbReference type="InterPro" id="IPR011598">
    <property type="entry name" value="bHLH_dom"/>
</dbReference>
<feature type="domain" description="PAS" evidence="8">
    <location>
        <begin position="299"/>
        <end position="350"/>
    </location>
</feature>
<feature type="compositionally biased region" description="Polar residues" evidence="7">
    <location>
        <begin position="433"/>
        <end position="453"/>
    </location>
</feature>
<evidence type="ECO:0000313" key="10">
    <source>
        <dbReference type="EMBL" id="KAG9509458.1"/>
    </source>
</evidence>
<evidence type="ECO:0000259" key="9">
    <source>
        <dbReference type="PROSITE" id="PS50888"/>
    </source>
</evidence>
<dbReference type="CDD" id="cd18947">
    <property type="entry name" value="bHLH-PAS_ARNT"/>
    <property type="match status" value="1"/>
</dbReference>
<feature type="domain" description="PAS" evidence="8">
    <location>
        <begin position="88"/>
        <end position="159"/>
    </location>
</feature>
<dbReference type="Pfam" id="PF14598">
    <property type="entry name" value="PAS_11"/>
    <property type="match status" value="1"/>
</dbReference>
<dbReference type="PRINTS" id="PR00785">
    <property type="entry name" value="NCTRNSLOCATR"/>
</dbReference>
<dbReference type="Gene3D" id="3.30.450.20">
    <property type="entry name" value="PAS domain"/>
    <property type="match status" value="2"/>
</dbReference>
<comment type="caution">
    <text evidence="10">The sequence shown here is derived from an EMBL/GenBank/DDBJ whole genome shotgun (WGS) entry which is preliminary data.</text>
</comment>
<evidence type="ECO:0000259" key="8">
    <source>
        <dbReference type="PROSITE" id="PS50112"/>
    </source>
</evidence>
<feature type="region of interest" description="Disordered" evidence="7">
    <location>
        <begin position="433"/>
        <end position="544"/>
    </location>
</feature>
<dbReference type="EMBL" id="JAIFTH010000466">
    <property type="protein sequence ID" value="KAG9509458.1"/>
    <property type="molecule type" value="Genomic_DNA"/>
</dbReference>
<feature type="domain" description="BHLH" evidence="9">
    <location>
        <begin position="16"/>
        <end position="69"/>
    </location>
</feature>
<dbReference type="InterPro" id="IPR035965">
    <property type="entry name" value="PAS-like_dom_sf"/>
</dbReference>
<evidence type="ECO:0000256" key="1">
    <source>
        <dbReference type="ARBA" id="ARBA00004123"/>
    </source>
</evidence>
<proteinExistence type="predicted"/>
<evidence type="ECO:0000313" key="11">
    <source>
        <dbReference type="Proteomes" id="UP000825002"/>
    </source>
</evidence>
<evidence type="ECO:0000256" key="4">
    <source>
        <dbReference type="ARBA" id="ARBA00023125"/>
    </source>
</evidence>
<dbReference type="InterPro" id="IPR000014">
    <property type="entry name" value="PAS"/>
</dbReference>
<keyword evidence="6" id="KW-0539">Nucleus</keyword>
<feature type="compositionally biased region" description="Polar residues" evidence="7">
    <location>
        <begin position="462"/>
        <end position="472"/>
    </location>
</feature>
<name>A0ABQ7S7Y4_9ACAR</name>
<dbReference type="NCBIfam" id="TIGR00229">
    <property type="entry name" value="sensory_box"/>
    <property type="match status" value="1"/>
</dbReference>
<evidence type="ECO:0000256" key="2">
    <source>
        <dbReference type="ARBA" id="ARBA00022737"/>
    </source>
</evidence>
<keyword evidence="11" id="KW-1185">Reference proteome</keyword>
<dbReference type="PROSITE" id="PS50888">
    <property type="entry name" value="BHLH"/>
    <property type="match status" value="1"/>
</dbReference>
<comment type="subcellular location">
    <subcellularLocation>
        <location evidence="1">Nucleus</location>
    </subcellularLocation>
</comment>
<dbReference type="Proteomes" id="UP000825002">
    <property type="component" value="Unassembled WGS sequence"/>
</dbReference>
<evidence type="ECO:0000256" key="3">
    <source>
        <dbReference type="ARBA" id="ARBA00023015"/>
    </source>
</evidence>
<dbReference type="Pfam" id="PF00010">
    <property type="entry name" value="HLH"/>
    <property type="match status" value="1"/>
</dbReference>
<dbReference type="PROSITE" id="PS50112">
    <property type="entry name" value="PAS"/>
    <property type="match status" value="2"/>
</dbReference>
<dbReference type="PANTHER" id="PTHR23042">
    <property type="entry name" value="CIRCADIAN PROTEIN CLOCK/ARNT/BMAL/PAS"/>
    <property type="match status" value="1"/>
</dbReference>
<feature type="compositionally biased region" description="Low complexity" evidence="7">
    <location>
        <begin position="518"/>
        <end position="528"/>
    </location>
</feature>
<dbReference type="InterPro" id="IPR050933">
    <property type="entry name" value="Circadian_TF"/>
</dbReference>
<dbReference type="Gene3D" id="4.10.280.10">
    <property type="entry name" value="Helix-loop-helix DNA-binding domain"/>
    <property type="match status" value="1"/>
</dbReference>
<gene>
    <name evidence="10" type="primary">tgo</name>
    <name evidence="10" type="ORF">GZH46_02025</name>
</gene>
<sequence length="639" mass="71210">MDYEMMPERDSDRERYQRENHSEIERRRRNKMTAYITELSDMVPTCNALARKPDKLTILRMAVAHMKSLRGTGNTNSGDGYKPSFLTDQELKHLILEAADGFLFVVACDDGRIVYVSDSVTPVLNHSQSSLCNSSFYNWLHPEDIEKVREQLSTQDTSGSSRILDMKSGTVKKESHQSALRLCMGSRRGFICRLRVGSVQPDSLSPSHLHRLRQRNTLGSSSSDGNSYAVVHCTGYIKNWPKSNNQPWSSVPMDRIDVDDGNSGYCCLVAIGRLQVISAPNANELSNANSQTEFMSRHSVDGKFTFVDQRVTSVLGYQPQDLLGKISFDYIHPDERTQIQESFDQVLKLKGQVVSVMYRFKTKDSDWAYLRTQSFAFINPYTNDIEYIVCTNTLAKSLQNQNQLSSASVIGVDQSTTQAQAALVTGQNSANSSTYLHPANSSSLLTHQTQPSTLGPKHETEIYQSQNSTSDSASDRHPSSTRYSSSGSYNNYMTHTDNLTYPSSGVTMATPLKSTDHSSSNSPSQQQQVAWGSRQTNASSASMYPSVSSYPTYTQLSSTTGVRNLWSQWQGGMASSGTTAEGLSTTLPGSALDQAQQIQHLHQTDYCADNLVQQNQQQHPEAQYDALQNLDYYNQRVEQ</sequence>
<dbReference type="Pfam" id="PF00989">
    <property type="entry name" value="PAS"/>
    <property type="match status" value="1"/>
</dbReference>
<keyword evidence="2" id="KW-0677">Repeat</keyword>
<keyword evidence="4" id="KW-0238">DNA-binding</keyword>
<dbReference type="SUPFAM" id="SSF47459">
    <property type="entry name" value="HLH, helix-loop-helix DNA-binding domain"/>
    <property type="match status" value="1"/>
</dbReference>
<dbReference type="InterPro" id="IPR036638">
    <property type="entry name" value="HLH_DNA-bd_sf"/>
</dbReference>
<dbReference type="InterPro" id="IPR001067">
    <property type="entry name" value="Nuc_translocat"/>
</dbReference>
<feature type="non-terminal residue" evidence="10">
    <location>
        <position position="1"/>
    </location>
</feature>